<evidence type="ECO:0000256" key="2">
    <source>
        <dbReference type="ARBA" id="ARBA00022741"/>
    </source>
</evidence>
<gene>
    <name evidence="8" type="primary">nrdR_19</name>
    <name evidence="8" type="ORF">SDC9_99634</name>
</gene>
<name>A0A645AI57_9ZZZZ</name>
<keyword evidence="4" id="KW-0805">Transcription regulation</keyword>
<reference evidence="8" key="1">
    <citation type="submission" date="2019-08" db="EMBL/GenBank/DDBJ databases">
        <authorList>
            <person name="Kucharzyk K."/>
            <person name="Murdoch R.W."/>
            <person name="Higgins S."/>
            <person name="Loffler F."/>
        </authorList>
    </citation>
    <scope>NUCLEOTIDE SEQUENCE</scope>
</reference>
<dbReference type="InterPro" id="IPR003796">
    <property type="entry name" value="RNR_NrdR-like"/>
</dbReference>
<dbReference type="NCBIfam" id="TIGR00244">
    <property type="entry name" value="transcriptional regulator NrdR"/>
    <property type="match status" value="1"/>
</dbReference>
<keyword evidence="1" id="KW-0678">Repressor</keyword>
<dbReference type="Pfam" id="PF22811">
    <property type="entry name" value="Zn_ribbon_NrdR"/>
    <property type="match status" value="1"/>
</dbReference>
<evidence type="ECO:0000256" key="5">
    <source>
        <dbReference type="ARBA" id="ARBA00023125"/>
    </source>
</evidence>
<keyword evidence="2" id="KW-0547">Nucleotide-binding</keyword>
<dbReference type="PANTHER" id="PTHR30455:SF2">
    <property type="entry name" value="TRANSCRIPTIONAL REPRESSOR NRDR"/>
    <property type="match status" value="1"/>
</dbReference>
<evidence type="ECO:0000256" key="3">
    <source>
        <dbReference type="ARBA" id="ARBA00022840"/>
    </source>
</evidence>
<dbReference type="EMBL" id="VSSQ01014068">
    <property type="protein sequence ID" value="MPM52870.1"/>
    <property type="molecule type" value="Genomic_DNA"/>
</dbReference>
<dbReference type="InterPro" id="IPR055173">
    <property type="entry name" value="NrdR-like_N"/>
</dbReference>
<protein>
    <submittedName>
        <fullName evidence="8">Transcriptional repressor NrdR</fullName>
    </submittedName>
</protein>
<keyword evidence="5" id="KW-0238">DNA-binding</keyword>
<evidence type="ECO:0000256" key="6">
    <source>
        <dbReference type="ARBA" id="ARBA00023163"/>
    </source>
</evidence>
<dbReference type="PANTHER" id="PTHR30455">
    <property type="entry name" value="TRANSCRIPTIONAL REPRESSOR NRDR"/>
    <property type="match status" value="1"/>
</dbReference>
<evidence type="ECO:0000256" key="4">
    <source>
        <dbReference type="ARBA" id="ARBA00023015"/>
    </source>
</evidence>
<dbReference type="GO" id="GO:0003677">
    <property type="term" value="F:DNA binding"/>
    <property type="evidence" value="ECO:0007669"/>
    <property type="project" value="UniProtKB-KW"/>
</dbReference>
<dbReference type="GO" id="GO:0045892">
    <property type="term" value="P:negative regulation of DNA-templated transcription"/>
    <property type="evidence" value="ECO:0007669"/>
    <property type="project" value="InterPro"/>
</dbReference>
<dbReference type="GO" id="GO:0005524">
    <property type="term" value="F:ATP binding"/>
    <property type="evidence" value="ECO:0007669"/>
    <property type="project" value="UniProtKB-KW"/>
</dbReference>
<dbReference type="AlphaFoldDB" id="A0A645AI57"/>
<evidence type="ECO:0000313" key="8">
    <source>
        <dbReference type="EMBL" id="MPM52870.1"/>
    </source>
</evidence>
<feature type="domain" description="ATP-cone" evidence="7">
    <location>
        <begin position="49"/>
        <end position="139"/>
    </location>
</feature>
<organism evidence="8">
    <name type="scientific">bioreactor metagenome</name>
    <dbReference type="NCBI Taxonomy" id="1076179"/>
    <lineage>
        <taxon>unclassified sequences</taxon>
        <taxon>metagenomes</taxon>
        <taxon>ecological metagenomes</taxon>
    </lineage>
</organism>
<dbReference type="HAMAP" id="MF_00440">
    <property type="entry name" value="NrdR"/>
    <property type="match status" value="1"/>
</dbReference>
<dbReference type="PROSITE" id="PS51161">
    <property type="entry name" value="ATP_CONE"/>
    <property type="match status" value="1"/>
</dbReference>
<accession>A0A645AI57</accession>
<comment type="caution">
    <text evidence="8">The sequence shown here is derived from an EMBL/GenBank/DDBJ whole genome shotgun (WGS) entry which is preliminary data.</text>
</comment>
<keyword evidence="6" id="KW-0804">Transcription</keyword>
<keyword evidence="3" id="KW-0067">ATP-binding</keyword>
<evidence type="ECO:0000259" key="7">
    <source>
        <dbReference type="PROSITE" id="PS51161"/>
    </source>
</evidence>
<proteinExistence type="inferred from homology"/>
<sequence length="148" mass="17223">MRCPKCGCLDDKVIDSRAVKDGAGVRRRRECLKCTCRYTTIEGIIPEELKVVKRNSVREDYDRDKLRRGIANACYKRPINPDDIDRMVENVSAGILRDFDKEVPSAEIGNRVMDELRKTDQVAYVRFASVYRKFKDVDEFIDEIRTLK</sequence>
<dbReference type="Pfam" id="PF03477">
    <property type="entry name" value="ATP-cone"/>
    <property type="match status" value="1"/>
</dbReference>
<dbReference type="GO" id="GO:0008270">
    <property type="term" value="F:zinc ion binding"/>
    <property type="evidence" value="ECO:0007669"/>
    <property type="project" value="InterPro"/>
</dbReference>
<evidence type="ECO:0000256" key="1">
    <source>
        <dbReference type="ARBA" id="ARBA00022491"/>
    </source>
</evidence>
<dbReference type="InterPro" id="IPR005144">
    <property type="entry name" value="ATP-cone_dom"/>
</dbReference>